<dbReference type="STRING" id="1088869.GMO_05830"/>
<proteinExistence type="predicted"/>
<dbReference type="RefSeq" id="WP_008850733.1">
    <property type="nucleotide sequence ID" value="NZ_AGQV01000001.1"/>
</dbReference>
<evidence type="ECO:0000313" key="2">
    <source>
        <dbReference type="EMBL" id="EHH69276.1"/>
    </source>
</evidence>
<name>G6XGG8_9PROT</name>
<keyword evidence="1" id="KW-1133">Transmembrane helix</keyword>
<keyword evidence="1" id="KW-0472">Membrane</keyword>
<accession>G6XGG8</accession>
<dbReference type="OrthoDB" id="7282473at2"/>
<feature type="transmembrane region" description="Helical" evidence="1">
    <location>
        <begin position="36"/>
        <end position="59"/>
    </location>
</feature>
<keyword evidence="1" id="KW-0812">Transmembrane</keyword>
<evidence type="ECO:0000256" key="1">
    <source>
        <dbReference type="SAM" id="Phobius"/>
    </source>
</evidence>
<reference evidence="2 3" key="1">
    <citation type="submission" date="2011-10" db="EMBL/GenBank/DDBJ databases">
        <title>Genome sequence of Gluconobacter morbifer G707, isolated from Drosophila gut.</title>
        <authorList>
            <person name="Lee W.-J."/>
            <person name="Kim E.-K."/>
        </authorList>
    </citation>
    <scope>NUCLEOTIDE SEQUENCE [LARGE SCALE GENOMIC DNA]</scope>
    <source>
        <strain evidence="2 3">G707</strain>
    </source>
</reference>
<dbReference type="PATRIC" id="fig|1088869.3.peg.593"/>
<dbReference type="EMBL" id="AGQV01000001">
    <property type="protein sequence ID" value="EHH69276.1"/>
    <property type="molecule type" value="Genomic_DNA"/>
</dbReference>
<sequence length="81" mass="8791">MKGSLLQPILPLLVVASLGALTPAVAHHVSFFLGLPGIFWASAMLTLEIIMLCIGLAAVRPAMNRQMATDKQPRRRISVLR</sequence>
<gene>
    <name evidence="2" type="ORF">GMO_05830</name>
</gene>
<dbReference type="AlphaFoldDB" id="G6XGG8"/>
<dbReference type="Proteomes" id="UP000004949">
    <property type="component" value="Unassembled WGS sequence"/>
</dbReference>
<comment type="caution">
    <text evidence="2">The sequence shown here is derived from an EMBL/GenBank/DDBJ whole genome shotgun (WGS) entry which is preliminary data.</text>
</comment>
<evidence type="ECO:0000313" key="3">
    <source>
        <dbReference type="Proteomes" id="UP000004949"/>
    </source>
</evidence>
<organism evidence="2 3">
    <name type="scientific">Gluconobacter morbifer G707</name>
    <dbReference type="NCBI Taxonomy" id="1088869"/>
    <lineage>
        <taxon>Bacteria</taxon>
        <taxon>Pseudomonadati</taxon>
        <taxon>Pseudomonadota</taxon>
        <taxon>Alphaproteobacteria</taxon>
        <taxon>Acetobacterales</taxon>
        <taxon>Acetobacteraceae</taxon>
        <taxon>Gluconobacter</taxon>
    </lineage>
</organism>
<protein>
    <submittedName>
        <fullName evidence="2">Uncharacterized protein</fullName>
    </submittedName>
</protein>
<keyword evidence="3" id="KW-1185">Reference proteome</keyword>